<proteinExistence type="predicted"/>
<dbReference type="Proteomes" id="UP000239297">
    <property type="component" value="Unassembled WGS sequence"/>
</dbReference>
<dbReference type="AlphaFoldDB" id="A0A2S5IYU0"/>
<dbReference type="EMBL" id="PRKW01000003">
    <property type="protein sequence ID" value="PPB49701.1"/>
    <property type="molecule type" value="Genomic_DNA"/>
</dbReference>
<reference evidence="1 2" key="1">
    <citation type="journal article" date="2014" name="Int. J. Syst. Evol. Microbiol.">
        <title>Arthrobacter pityocampae sp. nov., isolated from Thaumetopoea pityocampa (Lep., Thaumetopoeidae).</title>
        <authorList>
            <person name="Ince I.A."/>
            <person name="Demirbag Z."/>
            <person name="Kati H."/>
        </authorList>
    </citation>
    <scope>NUCLEOTIDE SEQUENCE [LARGE SCALE GENOMIC DNA]</scope>
    <source>
        <strain evidence="1 2">Tp2</strain>
    </source>
</reference>
<dbReference type="PANTHER" id="PTHR41913">
    <property type="entry name" value="DUF1684 DOMAIN-CONTAINING PROTEIN"/>
    <property type="match status" value="1"/>
</dbReference>
<dbReference type="OrthoDB" id="5493262at2"/>
<dbReference type="RefSeq" id="WP_104121187.1">
    <property type="nucleotide sequence ID" value="NZ_PRKW01000003.1"/>
</dbReference>
<gene>
    <name evidence="1" type="ORF">C4K88_08510</name>
</gene>
<protein>
    <recommendedName>
        <fullName evidence="3">DUF1684 domain-containing protein</fullName>
    </recommendedName>
</protein>
<name>A0A2S5IYU0_9MICC</name>
<evidence type="ECO:0008006" key="3">
    <source>
        <dbReference type="Google" id="ProtNLM"/>
    </source>
</evidence>
<dbReference type="Pfam" id="PF07920">
    <property type="entry name" value="DUF1684"/>
    <property type="match status" value="1"/>
</dbReference>
<accession>A0A2S5IYU0</accession>
<dbReference type="InterPro" id="IPR012467">
    <property type="entry name" value="DUF1684"/>
</dbReference>
<keyword evidence="2" id="KW-1185">Reference proteome</keyword>
<comment type="caution">
    <text evidence="1">The sequence shown here is derived from an EMBL/GenBank/DDBJ whole genome shotgun (WGS) entry which is preliminary data.</text>
</comment>
<evidence type="ECO:0000313" key="1">
    <source>
        <dbReference type="EMBL" id="PPB49701.1"/>
    </source>
</evidence>
<evidence type="ECO:0000313" key="2">
    <source>
        <dbReference type="Proteomes" id="UP000239297"/>
    </source>
</evidence>
<dbReference type="PANTHER" id="PTHR41913:SF1">
    <property type="entry name" value="DUF1684 DOMAIN-CONTAINING PROTEIN"/>
    <property type="match status" value="1"/>
</dbReference>
<organism evidence="1 2">
    <name type="scientific">Arthrobacter pityocampae</name>
    <dbReference type="NCBI Taxonomy" id="547334"/>
    <lineage>
        <taxon>Bacteria</taxon>
        <taxon>Bacillati</taxon>
        <taxon>Actinomycetota</taxon>
        <taxon>Actinomycetes</taxon>
        <taxon>Micrococcales</taxon>
        <taxon>Micrococcaceae</taxon>
        <taxon>Arthrobacter</taxon>
    </lineage>
</organism>
<sequence length="210" mass="22356">MTALTTALATADWRQRVFRLYDEVRERAASSSPEASHALWREGRDALFRTHPASALRNGALASFAGLAVAPYDPAFRFEAEVDDDGAGQAMNVATGTDGVVPFGRLGSVVLPGLGKLALWKLGSYGGGLFLPLRDGTSGRPGGSYGGGRYVLDTVKGAHLGEGRPGHLVVDLNFAYNPSCAYDEAWACPLPGPDNRLVDDVPVGELYREY</sequence>